<keyword evidence="5 6" id="KW-0472">Membrane</keyword>
<dbReference type="AlphaFoldDB" id="A0A0E9MUM1"/>
<dbReference type="Proteomes" id="UP000033121">
    <property type="component" value="Unassembled WGS sequence"/>
</dbReference>
<dbReference type="OrthoDB" id="5933722at2"/>
<dbReference type="GO" id="GO:0022857">
    <property type="term" value="F:transmembrane transporter activity"/>
    <property type="evidence" value="ECO:0007669"/>
    <property type="project" value="TreeGrafter"/>
</dbReference>
<dbReference type="InterPro" id="IPR025857">
    <property type="entry name" value="MacB_PCD"/>
</dbReference>
<evidence type="ECO:0000256" key="1">
    <source>
        <dbReference type="ARBA" id="ARBA00004651"/>
    </source>
</evidence>
<reference evidence="9 10" key="1">
    <citation type="submission" date="2015-04" db="EMBL/GenBank/DDBJ databases">
        <title>Whole genome shotgun sequence of Flavihumibacter petaseus NBRC 106054.</title>
        <authorList>
            <person name="Miyazawa S."/>
            <person name="Hosoyama A."/>
            <person name="Hashimoto M."/>
            <person name="Noguchi M."/>
            <person name="Tsuchikane K."/>
            <person name="Ohji S."/>
            <person name="Yamazoe A."/>
            <person name="Ichikawa N."/>
            <person name="Kimura A."/>
            <person name="Fujita N."/>
        </authorList>
    </citation>
    <scope>NUCLEOTIDE SEQUENCE [LARGE SCALE GENOMIC DNA]</scope>
    <source>
        <strain evidence="9 10">NBRC 106054</strain>
    </source>
</reference>
<proteinExistence type="predicted"/>
<comment type="subcellular location">
    <subcellularLocation>
        <location evidence="1">Cell membrane</location>
        <topology evidence="1">Multi-pass membrane protein</topology>
    </subcellularLocation>
</comment>
<name>A0A0E9MUM1_9BACT</name>
<evidence type="ECO:0000313" key="9">
    <source>
        <dbReference type="EMBL" id="GAO41274.1"/>
    </source>
</evidence>
<keyword evidence="3 6" id="KW-0812">Transmembrane</keyword>
<protein>
    <submittedName>
        <fullName evidence="9">Putative ABC transporter permease protein</fullName>
    </submittedName>
</protein>
<evidence type="ECO:0000313" key="10">
    <source>
        <dbReference type="Proteomes" id="UP000033121"/>
    </source>
</evidence>
<feature type="transmembrane region" description="Helical" evidence="6">
    <location>
        <begin position="685"/>
        <end position="707"/>
    </location>
</feature>
<dbReference type="RefSeq" id="WP_046367169.1">
    <property type="nucleotide sequence ID" value="NZ_BBWV01000001.1"/>
</dbReference>
<dbReference type="Pfam" id="PF12704">
    <property type="entry name" value="MacB_PCD"/>
    <property type="match status" value="2"/>
</dbReference>
<dbReference type="PANTHER" id="PTHR30572:SF18">
    <property type="entry name" value="ABC-TYPE MACROLIDE FAMILY EXPORT SYSTEM PERMEASE COMPONENT 2"/>
    <property type="match status" value="1"/>
</dbReference>
<feature type="domain" description="MacB-like periplasmic core" evidence="8">
    <location>
        <begin position="433"/>
        <end position="645"/>
    </location>
</feature>
<feature type="transmembrane region" description="Helical" evidence="6">
    <location>
        <begin position="719"/>
        <end position="752"/>
    </location>
</feature>
<evidence type="ECO:0000259" key="7">
    <source>
        <dbReference type="Pfam" id="PF02687"/>
    </source>
</evidence>
<feature type="transmembrane region" description="Helical" evidence="6">
    <location>
        <begin position="379"/>
        <end position="401"/>
    </location>
</feature>
<dbReference type="STRING" id="1220578.FPE01S_01_02860"/>
<dbReference type="EMBL" id="BBWV01000001">
    <property type="protein sequence ID" value="GAO41274.1"/>
    <property type="molecule type" value="Genomic_DNA"/>
</dbReference>
<sequence length="805" mass="89376">MPSQNLRLAFRTLWKDRFFSVLNIIGLSTGLACTFFILLWVQEEKTTGRFGKDDDRRYQVLMNVTAPDGIHTGHQTPGLLAQTLQSEIPEIEHAVATIYPGGLTSEKGYFRYNGKATEARALFAGDQLLDVFPYHLLSGNRQKLFPTSQSMLITRSFAKKIFGAETVAPGRMLEWNQFGNSGLYSIAGVLDDLPQAAIDRFDVVFPYALFLQKNPKLNNWNNNDPCTFLLLNKGTDPIAVNKKLTAFIQAKKGKTTSGLLLQPYGDIYLYNNYKNGAVDGGRVSYVKTFTAIAVIILLIACINFVNLSTARASGRMKGTLLRKVMGAKRLSLIVQSLREAMLLSFGATALALMIVVFLLPQFNLITGKNIIVQATLWQLSGIFGITIIVGLLAGIYPACYLSGFRLPAMFRQKIQRSKEETVFRKALVVFQFAISVILLTGVLVVHQQMQLIQNKNLGYSRNNVIYFDFSGWVSDQQSDYQAGGKFESDLHSFLAEVRQLPHVLQAANFRHSIINRQGGTSDVTWPGKPPNASINFTDIAAGYGFIETLDIQMVSGRPFSEKFGDNKSSVILNEAAVAAMQLPDPVGKVIRVWGEDKTIIGVTKNFNFESLYEPLKPCFFDFTFSNRASKVMVRTEPGTTHETIEKLSVLYQSFQPGIPFTYYFLEDEYAALYASEYRVADLSGYFAILAVIISCLGLFGLVAYTIVRKQKEIGIRKVIGASVLSILVLLSKNLLQLVVLAVAIGLPVSWWIAQRWLDNFEYRIVAGPLLFGASAAIVLIITAITISVHTVRAALINPVKVLHND</sequence>
<evidence type="ECO:0000259" key="8">
    <source>
        <dbReference type="Pfam" id="PF12704"/>
    </source>
</evidence>
<evidence type="ECO:0000256" key="6">
    <source>
        <dbReference type="SAM" id="Phobius"/>
    </source>
</evidence>
<keyword evidence="4 6" id="KW-1133">Transmembrane helix</keyword>
<accession>A0A0E9MUM1</accession>
<feature type="domain" description="MacB-like periplasmic core" evidence="8">
    <location>
        <begin position="20"/>
        <end position="246"/>
    </location>
</feature>
<comment type="caution">
    <text evidence="9">The sequence shown here is derived from an EMBL/GenBank/DDBJ whole genome shotgun (WGS) entry which is preliminary data.</text>
</comment>
<gene>
    <name evidence="9" type="ORF">FPE01S_01_02860</name>
</gene>
<evidence type="ECO:0000256" key="4">
    <source>
        <dbReference type="ARBA" id="ARBA00022989"/>
    </source>
</evidence>
<evidence type="ECO:0000256" key="5">
    <source>
        <dbReference type="ARBA" id="ARBA00023136"/>
    </source>
</evidence>
<keyword evidence="2" id="KW-1003">Cell membrane</keyword>
<feature type="transmembrane region" description="Helical" evidence="6">
    <location>
        <begin position="289"/>
        <end position="307"/>
    </location>
</feature>
<organism evidence="9 10">
    <name type="scientific">Flavihumibacter petaseus NBRC 106054</name>
    <dbReference type="NCBI Taxonomy" id="1220578"/>
    <lineage>
        <taxon>Bacteria</taxon>
        <taxon>Pseudomonadati</taxon>
        <taxon>Bacteroidota</taxon>
        <taxon>Chitinophagia</taxon>
        <taxon>Chitinophagales</taxon>
        <taxon>Chitinophagaceae</taxon>
        <taxon>Flavihumibacter</taxon>
    </lineage>
</organism>
<feature type="transmembrane region" description="Helical" evidence="6">
    <location>
        <begin position="422"/>
        <end position="445"/>
    </location>
</feature>
<feature type="domain" description="ABC3 transporter permease C-terminal" evidence="7">
    <location>
        <begin position="291"/>
        <end position="401"/>
    </location>
</feature>
<feature type="domain" description="ABC3 transporter permease C-terminal" evidence="7">
    <location>
        <begin position="686"/>
        <end position="787"/>
    </location>
</feature>
<feature type="transmembrane region" description="Helical" evidence="6">
    <location>
        <begin position="340"/>
        <end position="359"/>
    </location>
</feature>
<dbReference type="PROSITE" id="PS51257">
    <property type="entry name" value="PROKAR_LIPOPROTEIN"/>
    <property type="match status" value="1"/>
</dbReference>
<dbReference type="InterPro" id="IPR050250">
    <property type="entry name" value="Macrolide_Exporter_MacB"/>
</dbReference>
<evidence type="ECO:0000256" key="2">
    <source>
        <dbReference type="ARBA" id="ARBA00022475"/>
    </source>
</evidence>
<dbReference type="Pfam" id="PF02687">
    <property type="entry name" value="FtsX"/>
    <property type="match status" value="2"/>
</dbReference>
<feature type="transmembrane region" description="Helical" evidence="6">
    <location>
        <begin position="764"/>
        <end position="786"/>
    </location>
</feature>
<dbReference type="InterPro" id="IPR003838">
    <property type="entry name" value="ABC3_permease_C"/>
</dbReference>
<dbReference type="GO" id="GO:0005886">
    <property type="term" value="C:plasma membrane"/>
    <property type="evidence" value="ECO:0007669"/>
    <property type="project" value="UniProtKB-SubCell"/>
</dbReference>
<feature type="transmembrane region" description="Helical" evidence="6">
    <location>
        <begin position="21"/>
        <end position="41"/>
    </location>
</feature>
<dbReference type="PANTHER" id="PTHR30572">
    <property type="entry name" value="MEMBRANE COMPONENT OF TRANSPORTER-RELATED"/>
    <property type="match status" value="1"/>
</dbReference>
<evidence type="ECO:0000256" key="3">
    <source>
        <dbReference type="ARBA" id="ARBA00022692"/>
    </source>
</evidence>
<keyword evidence="10" id="KW-1185">Reference proteome</keyword>